<dbReference type="Gene3D" id="3.30.70.20">
    <property type="match status" value="1"/>
</dbReference>
<evidence type="ECO:0000313" key="1">
    <source>
        <dbReference type="EMBL" id="CAB4904390.1"/>
    </source>
</evidence>
<dbReference type="EMBL" id="CAFBMR010000006">
    <property type="protein sequence ID" value="CAB4904390.1"/>
    <property type="molecule type" value="Genomic_DNA"/>
</dbReference>
<proteinExistence type="predicted"/>
<organism evidence="1">
    <name type="scientific">freshwater metagenome</name>
    <dbReference type="NCBI Taxonomy" id="449393"/>
    <lineage>
        <taxon>unclassified sequences</taxon>
        <taxon>metagenomes</taxon>
        <taxon>ecological metagenomes</taxon>
    </lineage>
</organism>
<reference evidence="1" key="1">
    <citation type="submission" date="2020-05" db="EMBL/GenBank/DDBJ databases">
        <authorList>
            <person name="Chiriac C."/>
            <person name="Salcher M."/>
            <person name="Ghai R."/>
            <person name="Kavagutti S V."/>
        </authorList>
    </citation>
    <scope>NUCLEOTIDE SEQUENCE</scope>
</reference>
<dbReference type="Pfam" id="PF13459">
    <property type="entry name" value="Fer4_15"/>
    <property type="match status" value="1"/>
</dbReference>
<dbReference type="SUPFAM" id="SSF54862">
    <property type="entry name" value="4Fe-4S ferredoxins"/>
    <property type="match status" value="1"/>
</dbReference>
<name>A0A6J7GJ02_9ZZZZ</name>
<dbReference type="AlphaFoldDB" id="A0A6J7GJ02"/>
<protein>
    <submittedName>
        <fullName evidence="1">Unannotated protein</fullName>
    </submittedName>
</protein>
<sequence>MVKIVVDMDRCESFGMCCMEAEDVFTMGSDDKLAYRTEGDESQRAVLLIAADVCPTRAITVE</sequence>
<gene>
    <name evidence="1" type="ORF">UFOPK3610_00321</name>
</gene>
<accession>A0A6J7GJ02</accession>